<accession>A0A330L311</accession>
<keyword evidence="2" id="KW-1185">Reference proteome</keyword>
<reference evidence="2" key="1">
    <citation type="submission" date="2018-04" db="EMBL/GenBank/DDBJ databases">
        <authorList>
            <person name="Lucker S."/>
            <person name="Sakoula D."/>
        </authorList>
    </citation>
    <scope>NUCLEOTIDE SEQUENCE [LARGE SCALE GENOMIC DNA]</scope>
</reference>
<name>A0A330L311_9BACT</name>
<dbReference type="AlphaFoldDB" id="A0A330L311"/>
<dbReference type="Proteomes" id="UP000248168">
    <property type="component" value="Unassembled WGS sequence"/>
</dbReference>
<dbReference type="InParanoid" id="A0A330L311"/>
<dbReference type="EMBL" id="OUNR01000002">
    <property type="protein sequence ID" value="SPP64183.1"/>
    <property type="molecule type" value="Genomic_DNA"/>
</dbReference>
<protein>
    <submittedName>
        <fullName evidence="1">Uncharacterized protein</fullName>
    </submittedName>
</protein>
<proteinExistence type="predicted"/>
<sequence>MCVVSAAIGTGLMRKMLEFLGEISGFFCLTEAILLCNHWLHHEVERSKADSRRIGADAAAIG</sequence>
<evidence type="ECO:0000313" key="1">
    <source>
        <dbReference type="EMBL" id="SPP64183.1"/>
    </source>
</evidence>
<organism evidence="1 2">
    <name type="scientific">Nitrospira lenta</name>
    <dbReference type="NCBI Taxonomy" id="1436998"/>
    <lineage>
        <taxon>Bacteria</taxon>
        <taxon>Pseudomonadati</taxon>
        <taxon>Nitrospirota</taxon>
        <taxon>Nitrospiria</taxon>
        <taxon>Nitrospirales</taxon>
        <taxon>Nitrospiraceae</taxon>
        <taxon>Nitrospira</taxon>
    </lineage>
</organism>
<gene>
    <name evidence="1" type="ORF">NITLEN_100053</name>
</gene>
<evidence type="ECO:0000313" key="2">
    <source>
        <dbReference type="Proteomes" id="UP000248168"/>
    </source>
</evidence>